<evidence type="ECO:0000256" key="1">
    <source>
        <dbReference type="SAM" id="MobiDB-lite"/>
    </source>
</evidence>
<name>A0ABD0P5J7_CIRMR</name>
<protein>
    <submittedName>
        <fullName evidence="2">Uncharacterized protein</fullName>
    </submittedName>
</protein>
<comment type="caution">
    <text evidence="2">The sequence shown here is derived from an EMBL/GenBank/DDBJ whole genome shotgun (WGS) entry which is preliminary data.</text>
</comment>
<accession>A0ABD0P5J7</accession>
<dbReference type="EMBL" id="JAMKFB020000018">
    <property type="protein sequence ID" value="KAL0168376.1"/>
    <property type="molecule type" value="Genomic_DNA"/>
</dbReference>
<organism evidence="2 3">
    <name type="scientific">Cirrhinus mrigala</name>
    <name type="common">Mrigala</name>
    <dbReference type="NCBI Taxonomy" id="683832"/>
    <lineage>
        <taxon>Eukaryota</taxon>
        <taxon>Metazoa</taxon>
        <taxon>Chordata</taxon>
        <taxon>Craniata</taxon>
        <taxon>Vertebrata</taxon>
        <taxon>Euteleostomi</taxon>
        <taxon>Actinopterygii</taxon>
        <taxon>Neopterygii</taxon>
        <taxon>Teleostei</taxon>
        <taxon>Ostariophysi</taxon>
        <taxon>Cypriniformes</taxon>
        <taxon>Cyprinidae</taxon>
        <taxon>Labeoninae</taxon>
        <taxon>Labeonini</taxon>
        <taxon>Cirrhinus</taxon>
    </lineage>
</organism>
<dbReference type="Proteomes" id="UP001529510">
    <property type="component" value="Unassembled WGS sequence"/>
</dbReference>
<dbReference type="AlphaFoldDB" id="A0ABD0P5J7"/>
<keyword evidence="3" id="KW-1185">Reference proteome</keyword>
<feature type="non-terminal residue" evidence="2">
    <location>
        <position position="1"/>
    </location>
</feature>
<gene>
    <name evidence="2" type="ORF">M9458_036598</name>
</gene>
<feature type="region of interest" description="Disordered" evidence="1">
    <location>
        <begin position="207"/>
        <end position="227"/>
    </location>
</feature>
<feature type="region of interest" description="Disordered" evidence="1">
    <location>
        <begin position="1"/>
        <end position="38"/>
    </location>
</feature>
<evidence type="ECO:0000313" key="2">
    <source>
        <dbReference type="EMBL" id="KAL0168376.1"/>
    </source>
</evidence>
<evidence type="ECO:0000313" key="3">
    <source>
        <dbReference type="Proteomes" id="UP001529510"/>
    </source>
</evidence>
<proteinExistence type="predicted"/>
<reference evidence="2 3" key="1">
    <citation type="submission" date="2024-05" db="EMBL/GenBank/DDBJ databases">
        <title>Genome sequencing and assembly of Indian major carp, Cirrhinus mrigala (Hamilton, 1822).</title>
        <authorList>
            <person name="Mohindra V."/>
            <person name="Chowdhury L.M."/>
            <person name="Lal K."/>
            <person name="Jena J.K."/>
        </authorList>
    </citation>
    <scope>NUCLEOTIDE SEQUENCE [LARGE SCALE GENOMIC DNA]</scope>
    <source>
        <strain evidence="2">CM1030</strain>
        <tissue evidence="2">Blood</tissue>
    </source>
</reference>
<feature type="non-terminal residue" evidence="2">
    <location>
        <position position="296"/>
    </location>
</feature>
<sequence>VSSVHRSAPEVSSVRESAPVPPAVAMLAPDPPKGAADTTIESPEVAAYAAEPLEVAASSAASPVAVMPATVSLEAAAEAAEPQETATSVLAPCTVVAPNNSQPASVLMPGLEPAMEAVYELSPCPVPAMFGLSALPVTVTKAANKLSASLLVVLSASSVPALPRSQFMTRVLAPPWMAPAPPALPWRAPAPPAMPPALPWRAPALLTLPQSPGPPHGPGPPILTLSRPRPTAPLDSLLFGASGSRSLVGGSVTNPVRSARHQWSLYSSHHTDCYTTPRTMSPITHRADCANTCGQS</sequence>
<feature type="compositionally biased region" description="Pro residues" evidence="1">
    <location>
        <begin position="211"/>
        <end position="221"/>
    </location>
</feature>